<evidence type="ECO:0000313" key="3">
    <source>
        <dbReference type="Proteomes" id="UP000310066"/>
    </source>
</evidence>
<gene>
    <name evidence="2" type="ORF">B0A54_14359</name>
</gene>
<accession>A0A4U0UBX4</accession>
<dbReference type="AlphaFoldDB" id="A0A4U0UBX4"/>
<dbReference type="Proteomes" id="UP000310066">
    <property type="component" value="Unassembled WGS sequence"/>
</dbReference>
<evidence type="ECO:0000256" key="1">
    <source>
        <dbReference type="SAM" id="MobiDB-lite"/>
    </source>
</evidence>
<comment type="caution">
    <text evidence="2">The sequence shown here is derived from an EMBL/GenBank/DDBJ whole genome shotgun (WGS) entry which is preliminary data.</text>
</comment>
<feature type="region of interest" description="Disordered" evidence="1">
    <location>
        <begin position="1"/>
        <end position="27"/>
    </location>
</feature>
<sequence length="83" mass="8976">MAAPSSPRLTAVQKSERSEQSGLPTDRQLMKLKDSMLRNPQQPAISPDAHRLLMKQIAAAERRIAVAANRAATGARTVGRWGG</sequence>
<protein>
    <submittedName>
        <fullName evidence="2">Uncharacterized protein</fullName>
    </submittedName>
</protein>
<reference evidence="2 3" key="1">
    <citation type="submission" date="2017-03" db="EMBL/GenBank/DDBJ databases">
        <title>Genomes of endolithic fungi from Antarctica.</title>
        <authorList>
            <person name="Coleine C."/>
            <person name="Masonjones S."/>
            <person name="Stajich J.E."/>
        </authorList>
    </citation>
    <scope>NUCLEOTIDE SEQUENCE [LARGE SCALE GENOMIC DNA]</scope>
    <source>
        <strain evidence="2 3">CCFEE 5311</strain>
    </source>
</reference>
<name>A0A4U0UBX4_9PEZI</name>
<organism evidence="2 3">
    <name type="scientific">Friedmanniomyces endolithicus</name>
    <dbReference type="NCBI Taxonomy" id="329885"/>
    <lineage>
        <taxon>Eukaryota</taxon>
        <taxon>Fungi</taxon>
        <taxon>Dikarya</taxon>
        <taxon>Ascomycota</taxon>
        <taxon>Pezizomycotina</taxon>
        <taxon>Dothideomycetes</taxon>
        <taxon>Dothideomycetidae</taxon>
        <taxon>Mycosphaerellales</taxon>
        <taxon>Teratosphaeriaceae</taxon>
        <taxon>Friedmanniomyces</taxon>
    </lineage>
</organism>
<dbReference type="EMBL" id="NAJP01000088">
    <property type="protein sequence ID" value="TKA32973.1"/>
    <property type="molecule type" value="Genomic_DNA"/>
</dbReference>
<proteinExistence type="predicted"/>
<dbReference type="OrthoDB" id="10324760at2759"/>
<evidence type="ECO:0000313" key="2">
    <source>
        <dbReference type="EMBL" id="TKA32973.1"/>
    </source>
</evidence>